<evidence type="ECO:0000256" key="3">
    <source>
        <dbReference type="ARBA" id="ARBA00006889"/>
    </source>
</evidence>
<protein>
    <recommendedName>
        <fullName evidence="12">Outer membrane lipoprotein Blc</fullName>
    </recommendedName>
</protein>
<evidence type="ECO:0000256" key="13">
    <source>
        <dbReference type="PIRNR" id="PIRNR036893"/>
    </source>
</evidence>
<proteinExistence type="inferred from homology"/>
<evidence type="ECO:0000256" key="11">
    <source>
        <dbReference type="ARBA" id="ARBA00057024"/>
    </source>
</evidence>
<dbReference type="InterPro" id="IPR000566">
    <property type="entry name" value="Lipocln_cytosolic_FA-bd_dom"/>
</dbReference>
<comment type="function">
    <text evidence="11">Involved in the storage or transport of lipids necessary for membrane maintenance under stressful conditions. Displays a binding preference for lysophospholipids.</text>
</comment>
<comment type="subcellular location">
    <subcellularLocation>
        <location evidence="1">Cell outer membrane</location>
    </subcellularLocation>
    <subcellularLocation>
        <location evidence="2">Membrane</location>
        <topology evidence="2">Lipid-anchor</topology>
    </subcellularLocation>
</comment>
<keyword evidence="17" id="KW-1185">Reference proteome</keyword>
<dbReference type="FunFam" id="2.40.128.20:FF:000002">
    <property type="entry name" value="Outer membrane lipoprotein Blc"/>
    <property type="match status" value="1"/>
</dbReference>
<dbReference type="InterPro" id="IPR012674">
    <property type="entry name" value="Calycin"/>
</dbReference>
<dbReference type="PRINTS" id="PR01171">
    <property type="entry name" value="BCTLIPOCALIN"/>
</dbReference>
<feature type="lipid moiety-binding region" description="N-palmitoyl cysteine" evidence="14">
    <location>
        <position position="17"/>
    </location>
</feature>
<feature type="lipid moiety-binding region" description="S-diacylglycerol cysteine" evidence="14">
    <location>
        <position position="17"/>
    </location>
</feature>
<evidence type="ECO:0000256" key="7">
    <source>
        <dbReference type="ARBA" id="ARBA00023136"/>
    </source>
</evidence>
<dbReference type="GO" id="GO:0008289">
    <property type="term" value="F:lipid binding"/>
    <property type="evidence" value="ECO:0007669"/>
    <property type="project" value="UniProtKB-KW"/>
</dbReference>
<dbReference type="PROSITE" id="PS51257">
    <property type="entry name" value="PROKAR_LIPOPROTEIN"/>
    <property type="match status" value="1"/>
</dbReference>
<evidence type="ECO:0000256" key="12">
    <source>
        <dbReference type="ARBA" id="ARBA00071217"/>
    </source>
</evidence>
<reference evidence="17" key="1">
    <citation type="submission" date="2017-05" db="EMBL/GenBank/DDBJ databases">
        <title>Dechlorination kinetics govern the competition between two new strains of the genus Sulfurospirillum.</title>
        <authorList>
            <person name="Buttet G.F."/>
            <person name="Murray A.M."/>
            <person name="Goris T."/>
            <person name="Burion M."/>
            <person name="Lin B."/>
            <person name="Rolle M."/>
            <person name="Maillard J."/>
        </authorList>
    </citation>
    <scope>NUCLEOTIDE SEQUENCE [LARGE SCALE GENOMIC DNA]</scope>
    <source>
        <strain evidence="17">SL2-1</strain>
    </source>
</reference>
<evidence type="ECO:0000256" key="1">
    <source>
        <dbReference type="ARBA" id="ARBA00004442"/>
    </source>
</evidence>
<dbReference type="CDD" id="cd19438">
    <property type="entry name" value="lipocalin_Blc-like"/>
    <property type="match status" value="1"/>
</dbReference>
<dbReference type="OrthoDB" id="9793905at2"/>
<gene>
    <name evidence="16" type="ORF">Sdiek1_0557</name>
</gene>
<evidence type="ECO:0000256" key="5">
    <source>
        <dbReference type="ARBA" id="ARBA00022729"/>
    </source>
</evidence>
<dbReference type="InterPro" id="IPR022272">
    <property type="entry name" value="Lipocalin_CS"/>
</dbReference>
<evidence type="ECO:0000256" key="2">
    <source>
        <dbReference type="ARBA" id="ARBA00004635"/>
    </source>
</evidence>
<dbReference type="SUPFAM" id="SSF50814">
    <property type="entry name" value="Lipocalins"/>
    <property type="match status" value="1"/>
</dbReference>
<comment type="subunit">
    <text evidence="4">Homodimer.</text>
</comment>
<evidence type="ECO:0000256" key="9">
    <source>
        <dbReference type="ARBA" id="ARBA00023237"/>
    </source>
</evidence>
<dbReference type="GO" id="GO:0006950">
    <property type="term" value="P:response to stress"/>
    <property type="evidence" value="ECO:0007669"/>
    <property type="project" value="UniProtKB-ARBA"/>
</dbReference>
<evidence type="ECO:0000256" key="8">
    <source>
        <dbReference type="ARBA" id="ARBA00023139"/>
    </source>
</evidence>
<feature type="domain" description="Lipocalin/cytosolic fatty-acid binding" evidence="15">
    <location>
        <begin position="30"/>
        <end position="168"/>
    </location>
</feature>
<keyword evidence="8 14" id="KW-0564">Palmitate</keyword>
<dbReference type="RefSeq" id="WP_087437794.1">
    <property type="nucleotide sequence ID" value="NZ_CP021416.1"/>
</dbReference>
<keyword evidence="6" id="KW-0446">Lipid-binding</keyword>
<dbReference type="AlphaFoldDB" id="A0A1Y0HKG8"/>
<dbReference type="PANTHER" id="PTHR10612:SF34">
    <property type="entry name" value="APOLIPOPROTEIN D"/>
    <property type="match status" value="1"/>
</dbReference>
<keyword evidence="10 14" id="KW-0449">Lipoprotein</keyword>
<dbReference type="PROSITE" id="PS00213">
    <property type="entry name" value="LIPOCALIN"/>
    <property type="match status" value="1"/>
</dbReference>
<name>A0A1Y0HKG8_9BACT</name>
<evidence type="ECO:0000256" key="10">
    <source>
        <dbReference type="ARBA" id="ARBA00023288"/>
    </source>
</evidence>
<dbReference type="Pfam" id="PF08212">
    <property type="entry name" value="Lipocalin_2"/>
    <property type="match status" value="1"/>
</dbReference>
<dbReference type="InterPro" id="IPR002446">
    <property type="entry name" value="Lipocalin_bac"/>
</dbReference>
<dbReference type="Proteomes" id="UP000196005">
    <property type="component" value="Chromosome"/>
</dbReference>
<dbReference type="PANTHER" id="PTHR10612">
    <property type="entry name" value="APOLIPOPROTEIN D"/>
    <property type="match status" value="1"/>
</dbReference>
<evidence type="ECO:0000313" key="16">
    <source>
        <dbReference type="EMBL" id="ARU47733.1"/>
    </source>
</evidence>
<evidence type="ECO:0000256" key="4">
    <source>
        <dbReference type="ARBA" id="ARBA00011738"/>
    </source>
</evidence>
<organism evidence="16 17">
    <name type="scientific">Sulfurospirillum diekertiae</name>
    <dbReference type="NCBI Taxonomy" id="1854492"/>
    <lineage>
        <taxon>Bacteria</taxon>
        <taxon>Pseudomonadati</taxon>
        <taxon>Campylobacterota</taxon>
        <taxon>Epsilonproteobacteria</taxon>
        <taxon>Campylobacterales</taxon>
        <taxon>Sulfurospirillaceae</taxon>
        <taxon>Sulfurospirillum</taxon>
    </lineage>
</organism>
<dbReference type="InterPro" id="IPR047202">
    <property type="entry name" value="Lipocalin_Blc-like_dom"/>
</dbReference>
<keyword evidence="7" id="KW-0472">Membrane</keyword>
<sequence>MFKMFITFICSFVFLGCAKHYAPLPTVEKVDLNRYLGTWYEIARYDHSFEKGCTNVSATYALNDDGSINVLNQCTKEDGTHKEAKGIAYAVDATNSKLRVSFFRPFYGNYWVLMLDENYTYALIGEPSREYLWILSRSKNIDEVTKRQILNKAAECNYDTSKLLWVKQE</sequence>
<dbReference type="InterPro" id="IPR022271">
    <property type="entry name" value="Lipocalin_ApoD"/>
</dbReference>
<evidence type="ECO:0000256" key="6">
    <source>
        <dbReference type="ARBA" id="ARBA00023121"/>
    </source>
</evidence>
<keyword evidence="9" id="KW-0998">Cell outer membrane</keyword>
<evidence type="ECO:0000313" key="17">
    <source>
        <dbReference type="Proteomes" id="UP000196005"/>
    </source>
</evidence>
<dbReference type="KEGG" id="suls:Sdiek1_0557"/>
<dbReference type="GO" id="GO:0009279">
    <property type="term" value="C:cell outer membrane"/>
    <property type="evidence" value="ECO:0007669"/>
    <property type="project" value="UniProtKB-SubCell"/>
</dbReference>
<dbReference type="EMBL" id="CP021416">
    <property type="protein sequence ID" value="ARU47733.1"/>
    <property type="molecule type" value="Genomic_DNA"/>
</dbReference>
<keyword evidence="5" id="KW-0732">Signal</keyword>
<comment type="similarity">
    <text evidence="3 13">Belongs to the calycin superfamily. Lipocalin family.</text>
</comment>
<dbReference type="Gene3D" id="2.40.128.20">
    <property type="match status" value="1"/>
</dbReference>
<evidence type="ECO:0000259" key="15">
    <source>
        <dbReference type="Pfam" id="PF08212"/>
    </source>
</evidence>
<evidence type="ECO:0000256" key="14">
    <source>
        <dbReference type="PIRSR" id="PIRSR036893-52"/>
    </source>
</evidence>
<dbReference type="PIRSF" id="PIRSF036893">
    <property type="entry name" value="Lipocalin_ApoD"/>
    <property type="match status" value="1"/>
</dbReference>
<accession>A0A1Y0HKG8</accession>